<gene>
    <name evidence="1" type="ORF">HP552_22485</name>
</gene>
<sequence>MKNNNKFFLHFPTEISPDLQKYITHQVMDWSVYLFTHREGRQQYAFCTNCKLDHASEGLRHGKIAECPHCHAAAQVKASGRGRSKLHDESYLLWYEKSLVDPNIIVAQGIYSERDYRGDFRTTETKSTVVTCYLFEWGKPGQHVRKMHWWNRSAKWVESKKPFSETKQSMSNIHSYHSVDNIAAAVQGTPFQYCTWEQYSITDRVEVFDFASRYKCMEFFTKFGLAHLVRGKIEGLPTFGAVNWNGDTPEKVLRLTKAEIKELRRGGHHLQFSTLRSYQLLKQDGLSPSWEDAFKLNGLSALSERSELAVLLNMPPLDGHFTNADIKRYFLKQIRNNKRGHYTGFNVLIEYRDYLRECLELGLDTSKSSVLFPNDLERAHQQTARKVIVIRDKGRDKRIAERANELEALSFRHNGILLRPANSTDELVQEGKILKHCVGGYAEKYASGACDIFLVRKESEPLKPFYTLEVKKGDVVQCRGMRNVSMTKDVSDFIEQFKKKKLKKAKSTNQGVAV</sequence>
<dbReference type="Pfam" id="PF14284">
    <property type="entry name" value="PcfJ"/>
    <property type="match status" value="1"/>
</dbReference>
<keyword evidence="2" id="KW-1185">Reference proteome</keyword>
<evidence type="ECO:0000313" key="2">
    <source>
        <dbReference type="Proteomes" id="UP000526125"/>
    </source>
</evidence>
<organism evidence="1 2">
    <name type="scientific">Paenibacillus xylanilyticus</name>
    <dbReference type="NCBI Taxonomy" id="248903"/>
    <lineage>
        <taxon>Bacteria</taxon>
        <taxon>Bacillati</taxon>
        <taxon>Bacillota</taxon>
        <taxon>Bacilli</taxon>
        <taxon>Bacillales</taxon>
        <taxon>Paenibacillaceae</taxon>
        <taxon>Paenibacillus</taxon>
    </lineage>
</organism>
<protein>
    <submittedName>
        <fullName evidence="1">PcfJ family protein</fullName>
    </submittedName>
</protein>
<accession>A0A7Y6BZY6</accession>
<dbReference type="RefSeq" id="WP_175397630.1">
    <property type="nucleotide sequence ID" value="NZ_JABMCB010000193.1"/>
</dbReference>
<proteinExistence type="predicted"/>
<dbReference type="Proteomes" id="UP000526125">
    <property type="component" value="Unassembled WGS sequence"/>
</dbReference>
<name>A0A7Y6BZY6_9BACL</name>
<reference evidence="1 2" key="1">
    <citation type="submission" date="2020-05" db="EMBL/GenBank/DDBJ databases">
        <title>Genome Sequencing of Type Strains.</title>
        <authorList>
            <person name="Lemaire J.F."/>
            <person name="Inderbitzin P."/>
            <person name="Gregorio O.A."/>
            <person name="Collins S.B."/>
            <person name="Wespe N."/>
            <person name="Knight-Connoni V."/>
        </authorList>
    </citation>
    <scope>NUCLEOTIDE SEQUENCE [LARGE SCALE GENOMIC DNA]</scope>
    <source>
        <strain evidence="1 2">LMG 21957</strain>
    </source>
</reference>
<dbReference type="InterPro" id="IPR025586">
    <property type="entry name" value="PcfJ"/>
</dbReference>
<evidence type="ECO:0000313" key="1">
    <source>
        <dbReference type="EMBL" id="NUU77985.1"/>
    </source>
</evidence>
<comment type="caution">
    <text evidence="1">The sequence shown here is derived from an EMBL/GenBank/DDBJ whole genome shotgun (WGS) entry which is preliminary data.</text>
</comment>
<dbReference type="AlphaFoldDB" id="A0A7Y6BZY6"/>
<dbReference type="EMBL" id="JABMCB010000193">
    <property type="protein sequence ID" value="NUU77985.1"/>
    <property type="molecule type" value="Genomic_DNA"/>
</dbReference>